<sequence>MEEKKVLTTIEEVKAISDPFRYRILTAFYKLNTPATVKEIASEINEVPANVHYHVKKMEASGILKLVFTREIKGIIAKYYEPTAENFQIKCSSDLDTVSNKLILAEKQRMLSQIYDSSKNIFIEQLSYSSKNNEKDPGTIILEDLYLNDTEVQEFKKYIEGFINKHKKYPENVSGISRNHLFVSFFKEKNEE</sequence>
<dbReference type="InterPro" id="IPR036388">
    <property type="entry name" value="WH-like_DNA-bd_sf"/>
</dbReference>
<dbReference type="InterPro" id="IPR011991">
    <property type="entry name" value="ArsR-like_HTH"/>
</dbReference>
<dbReference type="InterPro" id="IPR036390">
    <property type="entry name" value="WH_DNA-bd_sf"/>
</dbReference>
<dbReference type="CDD" id="cd00090">
    <property type="entry name" value="HTH_ARSR"/>
    <property type="match status" value="1"/>
</dbReference>
<proteinExistence type="predicted"/>
<dbReference type="EMBL" id="BRXR01000001">
    <property type="protein sequence ID" value="GLC31711.1"/>
    <property type="molecule type" value="Genomic_DNA"/>
</dbReference>
<dbReference type="Gene3D" id="1.10.10.10">
    <property type="entry name" value="Winged helix-like DNA-binding domain superfamily/Winged helix DNA-binding domain"/>
    <property type="match status" value="1"/>
</dbReference>
<comment type="caution">
    <text evidence="1">The sequence shown here is derived from an EMBL/GenBank/DDBJ whole genome shotgun (WGS) entry which is preliminary data.</text>
</comment>
<evidence type="ECO:0000313" key="1">
    <source>
        <dbReference type="EMBL" id="GLC31711.1"/>
    </source>
</evidence>
<dbReference type="Pfam" id="PF12840">
    <property type="entry name" value="HTH_20"/>
    <property type="match status" value="1"/>
</dbReference>
<accession>A0ABQ5N971</accession>
<name>A0ABQ5N971_9CLOT</name>
<reference evidence="1 2" key="1">
    <citation type="journal article" date="2024" name="Int. J. Syst. Evol. Microbiol.">
        <title>Clostridium omnivorum sp. nov., isolated from anoxic soil under the treatment of reductive soil disinfestation.</title>
        <authorList>
            <person name="Ueki A."/>
            <person name="Tonouchi A."/>
            <person name="Kaku N."/>
            <person name="Honma S."/>
            <person name="Ueki K."/>
        </authorList>
    </citation>
    <scope>NUCLEOTIDE SEQUENCE [LARGE SCALE GENOMIC DNA]</scope>
    <source>
        <strain evidence="1 2">E14</strain>
    </source>
</reference>
<keyword evidence="2" id="KW-1185">Reference proteome</keyword>
<dbReference type="RefSeq" id="WP_264851040.1">
    <property type="nucleotide sequence ID" value="NZ_BRXR01000001.1"/>
</dbReference>
<dbReference type="SUPFAM" id="SSF46785">
    <property type="entry name" value="Winged helix' DNA-binding domain"/>
    <property type="match status" value="1"/>
</dbReference>
<protein>
    <recommendedName>
        <fullName evidence="3">ArsR family transcriptional regulator</fullName>
    </recommendedName>
</protein>
<organism evidence="1 2">
    <name type="scientific">Clostridium omnivorum</name>
    <dbReference type="NCBI Taxonomy" id="1604902"/>
    <lineage>
        <taxon>Bacteria</taxon>
        <taxon>Bacillati</taxon>
        <taxon>Bacillota</taxon>
        <taxon>Clostridia</taxon>
        <taxon>Eubacteriales</taxon>
        <taxon>Clostridiaceae</taxon>
        <taxon>Clostridium</taxon>
    </lineage>
</organism>
<evidence type="ECO:0000313" key="2">
    <source>
        <dbReference type="Proteomes" id="UP001208567"/>
    </source>
</evidence>
<evidence type="ECO:0008006" key="3">
    <source>
        <dbReference type="Google" id="ProtNLM"/>
    </source>
</evidence>
<gene>
    <name evidence="1" type="ORF">bsdE14_31210</name>
</gene>
<dbReference type="Proteomes" id="UP001208567">
    <property type="component" value="Unassembled WGS sequence"/>
</dbReference>